<organism evidence="1 2">
    <name type="scientific">Comamonas jiangduensis</name>
    <dbReference type="NCBI Taxonomy" id="1194168"/>
    <lineage>
        <taxon>Bacteria</taxon>
        <taxon>Pseudomonadati</taxon>
        <taxon>Pseudomonadota</taxon>
        <taxon>Betaproteobacteria</taxon>
        <taxon>Burkholderiales</taxon>
        <taxon>Comamonadaceae</taxon>
        <taxon>Comamonas</taxon>
    </lineage>
</organism>
<protein>
    <submittedName>
        <fullName evidence="1">Uncharacterized protein</fullName>
    </submittedName>
</protein>
<keyword evidence="2" id="KW-1185">Reference proteome</keyword>
<evidence type="ECO:0000313" key="1">
    <source>
        <dbReference type="EMBL" id="MEZ2740880.1"/>
    </source>
</evidence>
<gene>
    <name evidence="1" type="ORF">ACBP88_15750</name>
</gene>
<comment type="caution">
    <text evidence="1">The sequence shown here is derived from an EMBL/GenBank/DDBJ whole genome shotgun (WGS) entry which is preliminary data.</text>
</comment>
<sequence length="111" mass="12703">MQHTTVTGRDTSAAAFAALGNEGRRRLNERLYESLRHAHQYGTRDMSRRELRDYHHKHTGEWLELSSVASTVNALLAAGKLEEGEVRMCSLSTRQREIKPVRCKARQARLD</sequence>
<name>A0ABV4IGC0_9BURK</name>
<proteinExistence type="predicted"/>
<dbReference type="RefSeq" id="WP_286997461.1">
    <property type="nucleotide sequence ID" value="NZ_DALYTO010000014.1"/>
</dbReference>
<dbReference type="Proteomes" id="UP001567350">
    <property type="component" value="Unassembled WGS sequence"/>
</dbReference>
<dbReference type="EMBL" id="JBGJLR010000023">
    <property type="protein sequence ID" value="MEZ2740880.1"/>
    <property type="molecule type" value="Genomic_DNA"/>
</dbReference>
<accession>A0ABV4IGC0</accession>
<reference evidence="1 2" key="1">
    <citation type="submission" date="2024-08" db="EMBL/GenBank/DDBJ databases">
        <authorList>
            <person name="Feng Z."/>
            <person name="Ronholm J."/>
        </authorList>
    </citation>
    <scope>NUCLEOTIDE SEQUENCE [LARGE SCALE GENOMIC DNA]</scope>
    <source>
        <strain evidence="1 2">4-AB0-8</strain>
    </source>
</reference>
<evidence type="ECO:0000313" key="2">
    <source>
        <dbReference type="Proteomes" id="UP001567350"/>
    </source>
</evidence>